<dbReference type="EMBL" id="JABBFX010000001">
    <property type="protein sequence ID" value="NML43006.1"/>
    <property type="molecule type" value="Genomic_DNA"/>
</dbReference>
<keyword evidence="2" id="KW-1185">Reference proteome</keyword>
<dbReference type="AlphaFoldDB" id="A0A848GWH8"/>
<evidence type="ECO:0000313" key="2">
    <source>
        <dbReference type="Proteomes" id="UP000541185"/>
    </source>
</evidence>
<gene>
    <name evidence="1" type="ORF">HHL11_04530</name>
</gene>
<accession>A0A848GWH8</accession>
<evidence type="ECO:0008006" key="3">
    <source>
        <dbReference type="Google" id="ProtNLM"/>
    </source>
</evidence>
<reference evidence="1 2" key="1">
    <citation type="submission" date="2020-04" db="EMBL/GenBank/DDBJ databases">
        <title>Ramlibacter sp. G-1-2-2 isolated from soil.</title>
        <authorList>
            <person name="Dahal R.H."/>
        </authorList>
    </citation>
    <scope>NUCLEOTIDE SEQUENCE [LARGE SCALE GENOMIC DNA]</scope>
    <source>
        <strain evidence="1 2">G-1-2-2</strain>
    </source>
</reference>
<evidence type="ECO:0000313" key="1">
    <source>
        <dbReference type="EMBL" id="NML43006.1"/>
    </source>
</evidence>
<organism evidence="1 2">
    <name type="scientific">Ramlibacter agri</name>
    <dbReference type="NCBI Taxonomy" id="2728837"/>
    <lineage>
        <taxon>Bacteria</taxon>
        <taxon>Pseudomonadati</taxon>
        <taxon>Pseudomonadota</taxon>
        <taxon>Betaproteobacteria</taxon>
        <taxon>Burkholderiales</taxon>
        <taxon>Comamonadaceae</taxon>
        <taxon>Ramlibacter</taxon>
    </lineage>
</organism>
<dbReference type="InterPro" id="IPR049708">
    <property type="entry name" value="PP0621-like"/>
</dbReference>
<dbReference type="RefSeq" id="WP_169417247.1">
    <property type="nucleotide sequence ID" value="NZ_JABBFX010000001.1"/>
</dbReference>
<sequence length="77" mass="8586">MKYLLLIAILVVAYMIWRNNQLLEQDERARAPRQAAGKPQDMVCCPVCSVHLPRSDAVAGAKGVFYCSQEHRQRGGG</sequence>
<comment type="caution">
    <text evidence="1">The sequence shown here is derived from an EMBL/GenBank/DDBJ whole genome shotgun (WGS) entry which is preliminary data.</text>
</comment>
<proteinExistence type="predicted"/>
<dbReference type="Proteomes" id="UP000541185">
    <property type="component" value="Unassembled WGS sequence"/>
</dbReference>
<dbReference type="NCBIfam" id="NF041023">
    <property type="entry name" value="PP0621_fam"/>
    <property type="match status" value="1"/>
</dbReference>
<protein>
    <recommendedName>
        <fullName evidence="3">Preprotein translocase subunit YajC</fullName>
    </recommendedName>
</protein>
<name>A0A848GWH8_9BURK</name>